<sequence>MVSATPMPTLSLAPPPPPPASSGGATGAPAAMMMYPGIYNPTVFAVAPDTMVTTTFQPDTSTVSAAAGTVTMPTPAVALTTTVGTTGGVAISTDVVTETSVTSTTPANAGAANSSSTSAPETPKKERVEEATSAETDVCCRCHQKASENGNDKFLVCGDCGLKAHLLSQGRRKLQAPGPSTDGLVGYFHPESSPAEECLWSANFFGHSSVSQLTYTLVYLLGKILCIRSGAELRAMHLWNTLKLFPMHKLPQHNQKVVMEYELHYTLPPDPPIPPPALYENSKRLLSLSERAGGNRFLVILDHILVKTQKGFVIKHSVKNNHQRCLVCLHALLLQKRSCSKRSLRVDNYFLSWMDSSPSARFLTDPLSDVALSTIVYDIRVVLTSLQQYLQRGPVPLETNLWSIFAQGQQFAGSPSQQSRPVLAGHGEECSVPLDLSVRGRAHPKCLDFWPEVTRRARHGVWQCADCKSCSVCKNKEAENVILICEACDKGFHGNCHSPVVPEKSANQTTPWVCSGCQAEGYCVHVGNVSSSAPVSTPSSADLGVSSLAISTSEGVMSTSSMNSKPNQPSTTAMMTTTAGSVDPLLAEPTGVTVPENSNVPIPIKESETKASAKPVSTLTTADLPGPLPMEEGEKNGEEREDAEEDDSMPPNLGTPHHDPPASEMPLLQTDSGRPEDVRLWTVDHVADWLREQGGFEKEAEAFRHQDIDGTSLLLLKSMSLLTAPSGSSGVEECWMTDVNDNDDDPGVSNLTCHAVRAVQPAKNPPQCPYA</sequence>
<evidence type="ECO:0000313" key="9">
    <source>
        <dbReference type="Proteomes" id="UP000019149"/>
    </source>
</evidence>
<protein>
    <submittedName>
        <fullName evidence="8">Histone acetyltransferase MYST4</fullName>
    </submittedName>
</protein>
<accession>W6V2F6</accession>
<evidence type="ECO:0000259" key="7">
    <source>
        <dbReference type="PROSITE" id="PS50105"/>
    </source>
</evidence>
<evidence type="ECO:0000256" key="1">
    <source>
        <dbReference type="ARBA" id="ARBA00022723"/>
    </source>
</evidence>
<keyword evidence="2 4" id="KW-0863">Zinc-finger</keyword>
<reference evidence="8 9" key="1">
    <citation type="journal article" date="2013" name="Nat. Genet.">
        <title>The genome of the hydatid tapeworm Echinococcus granulosus.</title>
        <authorList>
            <person name="Zheng H."/>
            <person name="Zhang W."/>
            <person name="Zhang L."/>
            <person name="Zhang Z."/>
            <person name="Li J."/>
            <person name="Lu G."/>
            <person name="Zhu Y."/>
            <person name="Wang Y."/>
            <person name="Huang Y."/>
            <person name="Liu J."/>
            <person name="Kang H."/>
            <person name="Chen J."/>
            <person name="Wang L."/>
            <person name="Chen A."/>
            <person name="Yu S."/>
            <person name="Gao Z."/>
            <person name="Jin L."/>
            <person name="Gu W."/>
            <person name="Wang Z."/>
            <person name="Zhao L."/>
            <person name="Shi B."/>
            <person name="Wen H."/>
            <person name="Lin R."/>
            <person name="Jones M.K."/>
            <person name="Brejova B."/>
            <person name="Vinar T."/>
            <person name="Zhao G."/>
            <person name="McManus D.P."/>
            <person name="Chen Z."/>
            <person name="Zhou Y."/>
            <person name="Wang S."/>
        </authorList>
    </citation>
    <scope>NUCLEOTIDE SEQUENCE [LARGE SCALE GENOMIC DNA]</scope>
</reference>
<dbReference type="KEGG" id="egl:EGR_04962"/>
<gene>
    <name evidence="8" type="ORF">EGR_04962</name>
</gene>
<dbReference type="Gene3D" id="3.30.40.10">
    <property type="entry name" value="Zinc/RING finger domain, C3HC4 (zinc finger)"/>
    <property type="match status" value="1"/>
</dbReference>
<dbReference type="InterPro" id="IPR013761">
    <property type="entry name" value="SAM/pointed_sf"/>
</dbReference>
<dbReference type="Gene3D" id="1.10.150.50">
    <property type="entry name" value="Transcription Factor, Ets-1"/>
    <property type="match status" value="1"/>
</dbReference>
<dbReference type="GO" id="GO:0008270">
    <property type="term" value="F:zinc ion binding"/>
    <property type="evidence" value="ECO:0007669"/>
    <property type="project" value="UniProtKB-KW"/>
</dbReference>
<dbReference type="InterPro" id="IPR011011">
    <property type="entry name" value="Znf_FYVE_PHD"/>
</dbReference>
<dbReference type="PROSITE" id="PS50016">
    <property type="entry name" value="ZF_PHD_2"/>
    <property type="match status" value="1"/>
</dbReference>
<dbReference type="CTD" id="36340677"/>
<feature type="domain" description="SAM" evidence="7">
    <location>
        <begin position="681"/>
        <end position="731"/>
    </location>
</feature>
<dbReference type="GeneID" id="36340677"/>
<evidence type="ECO:0000259" key="6">
    <source>
        <dbReference type="PROSITE" id="PS50016"/>
    </source>
</evidence>
<dbReference type="OrthoDB" id="6264176at2759"/>
<dbReference type="EMBL" id="APAU02000034">
    <property type="protein sequence ID" value="EUB60109.1"/>
    <property type="molecule type" value="Genomic_DNA"/>
</dbReference>
<feature type="region of interest" description="Disordered" evidence="5">
    <location>
        <begin position="555"/>
        <end position="672"/>
    </location>
</feature>
<feature type="compositionally biased region" description="Low complexity" evidence="5">
    <location>
        <begin position="1"/>
        <end position="12"/>
    </location>
</feature>
<evidence type="ECO:0000313" key="8">
    <source>
        <dbReference type="EMBL" id="EUB60109.1"/>
    </source>
</evidence>
<evidence type="ECO:0000256" key="5">
    <source>
        <dbReference type="SAM" id="MobiDB-lite"/>
    </source>
</evidence>
<feature type="region of interest" description="Disordered" evidence="5">
    <location>
        <begin position="1"/>
        <end position="26"/>
    </location>
</feature>
<dbReference type="InterPro" id="IPR001965">
    <property type="entry name" value="Znf_PHD"/>
</dbReference>
<feature type="compositionally biased region" description="Low complexity" evidence="5">
    <location>
        <begin position="101"/>
        <end position="120"/>
    </location>
</feature>
<dbReference type="SUPFAM" id="SSF47769">
    <property type="entry name" value="SAM/Pointed domain"/>
    <property type="match status" value="1"/>
</dbReference>
<dbReference type="InterPro" id="IPR013083">
    <property type="entry name" value="Znf_RING/FYVE/PHD"/>
</dbReference>
<dbReference type="RefSeq" id="XP_024351305.1">
    <property type="nucleotide sequence ID" value="XM_024494211.1"/>
</dbReference>
<keyword evidence="9" id="KW-1185">Reference proteome</keyword>
<dbReference type="STRING" id="6210.W6V2F6"/>
<dbReference type="InterPro" id="IPR001660">
    <property type="entry name" value="SAM"/>
</dbReference>
<keyword evidence="1" id="KW-0479">Metal-binding</keyword>
<dbReference type="Proteomes" id="UP000019149">
    <property type="component" value="Unassembled WGS sequence"/>
</dbReference>
<dbReference type="PROSITE" id="PS50105">
    <property type="entry name" value="SAM_DOMAIN"/>
    <property type="match status" value="1"/>
</dbReference>
<evidence type="ECO:0000256" key="4">
    <source>
        <dbReference type="PROSITE-ProRule" id="PRU00146"/>
    </source>
</evidence>
<keyword evidence="3" id="KW-0862">Zinc</keyword>
<dbReference type="SMART" id="SM00249">
    <property type="entry name" value="PHD"/>
    <property type="match status" value="1"/>
</dbReference>
<dbReference type="Pfam" id="PF00628">
    <property type="entry name" value="PHD"/>
    <property type="match status" value="1"/>
</dbReference>
<dbReference type="SUPFAM" id="SSF57903">
    <property type="entry name" value="FYVE/PHD zinc finger"/>
    <property type="match status" value="1"/>
</dbReference>
<comment type="caution">
    <text evidence="8">The sequence shown here is derived from an EMBL/GenBank/DDBJ whole genome shotgun (WGS) entry which is preliminary data.</text>
</comment>
<dbReference type="GO" id="GO:0016740">
    <property type="term" value="F:transferase activity"/>
    <property type="evidence" value="ECO:0007669"/>
    <property type="project" value="UniProtKB-KW"/>
</dbReference>
<name>W6V2F6_ECHGR</name>
<evidence type="ECO:0000256" key="2">
    <source>
        <dbReference type="ARBA" id="ARBA00022771"/>
    </source>
</evidence>
<feature type="domain" description="PHD-type" evidence="6">
    <location>
        <begin position="467"/>
        <end position="520"/>
    </location>
</feature>
<organism evidence="8 9">
    <name type="scientific">Echinococcus granulosus</name>
    <name type="common">Hydatid tapeworm</name>
    <dbReference type="NCBI Taxonomy" id="6210"/>
    <lineage>
        <taxon>Eukaryota</taxon>
        <taxon>Metazoa</taxon>
        <taxon>Spiralia</taxon>
        <taxon>Lophotrochozoa</taxon>
        <taxon>Platyhelminthes</taxon>
        <taxon>Cestoda</taxon>
        <taxon>Eucestoda</taxon>
        <taxon>Cyclophyllidea</taxon>
        <taxon>Taeniidae</taxon>
        <taxon>Echinococcus</taxon>
        <taxon>Echinococcus granulosus group</taxon>
    </lineage>
</organism>
<dbReference type="AlphaFoldDB" id="W6V2F6"/>
<proteinExistence type="predicted"/>
<dbReference type="OMA" id="MEYELHY"/>
<dbReference type="InterPro" id="IPR019787">
    <property type="entry name" value="Znf_PHD-finger"/>
</dbReference>
<evidence type="ECO:0000256" key="3">
    <source>
        <dbReference type="ARBA" id="ARBA00022833"/>
    </source>
</evidence>
<feature type="compositionally biased region" description="Polar residues" evidence="5">
    <location>
        <begin position="555"/>
        <end position="570"/>
    </location>
</feature>
<feature type="region of interest" description="Disordered" evidence="5">
    <location>
        <begin position="101"/>
        <end position="130"/>
    </location>
</feature>
<feature type="compositionally biased region" description="Acidic residues" evidence="5">
    <location>
        <begin position="639"/>
        <end position="648"/>
    </location>
</feature>